<evidence type="ECO:0000256" key="1">
    <source>
        <dbReference type="ARBA" id="ARBA00022598"/>
    </source>
</evidence>
<sequence>MGVPTLGVEEELLLVDGRTGALCQDSEHVLARARELVAEGVEHELRRGMVETGSPPVRDLAALRSGVQRGRDAAVQAAAGLGVRVLASSTHPDARPEETGYTDDPRYARIAAVYGPLADQALVGGCHVHVGVPSREAGVAVLDRVRPWLAVLLALSANSPLWRGRDTGYASWRTQAWSRFPTAGPTSPFGGLDAYEARADALVAAGAAIDRGMLYYEARLSERWPTVEVRVADVCAEVGTAVLVAALARGLVMTALDDAAPPPEVPAELLRAATFAASRHGLSGRLWHPGDRALRPAHEVVAALVARCRPALAAAGDDVAVEEEVARLLRDGTGAERQRAAWRSGGLDGVLGLLARP</sequence>
<reference evidence="6 7" key="1">
    <citation type="submission" date="2018-09" db="EMBL/GenBank/DDBJ databases">
        <title>YIM 75000 draft genome.</title>
        <authorList>
            <person name="Tang S."/>
            <person name="Feng Y."/>
        </authorList>
    </citation>
    <scope>NUCLEOTIDE SEQUENCE [LARGE SCALE GENOMIC DNA]</scope>
    <source>
        <strain evidence="6 7">YIM 75000</strain>
    </source>
</reference>
<dbReference type="Gene3D" id="3.30.590.20">
    <property type="match status" value="1"/>
</dbReference>
<dbReference type="AlphaFoldDB" id="A0A3A3Z3K1"/>
<keyword evidence="3 5" id="KW-0067">ATP-binding</keyword>
<dbReference type="InterPro" id="IPR050141">
    <property type="entry name" value="GCL_type2/YbdK_subfam"/>
</dbReference>
<keyword evidence="2 5" id="KW-0547">Nucleotide-binding</keyword>
<evidence type="ECO:0000256" key="5">
    <source>
        <dbReference type="HAMAP-Rule" id="MF_01609"/>
    </source>
</evidence>
<evidence type="ECO:0000256" key="2">
    <source>
        <dbReference type="ARBA" id="ARBA00022741"/>
    </source>
</evidence>
<accession>A0A3A3Z3K1</accession>
<dbReference type="PANTHER" id="PTHR36510">
    <property type="entry name" value="GLUTAMATE--CYSTEINE LIGASE 2-RELATED"/>
    <property type="match status" value="1"/>
</dbReference>
<comment type="catalytic activity">
    <reaction evidence="4 5">
        <text>L-cysteine + L-glutamate + ATP = gamma-L-glutamyl-L-cysteine + ADP + phosphate + H(+)</text>
        <dbReference type="Rhea" id="RHEA:13285"/>
        <dbReference type="ChEBI" id="CHEBI:15378"/>
        <dbReference type="ChEBI" id="CHEBI:29985"/>
        <dbReference type="ChEBI" id="CHEBI:30616"/>
        <dbReference type="ChEBI" id="CHEBI:35235"/>
        <dbReference type="ChEBI" id="CHEBI:43474"/>
        <dbReference type="ChEBI" id="CHEBI:58173"/>
        <dbReference type="ChEBI" id="CHEBI:456216"/>
        <dbReference type="EC" id="6.3.2.2"/>
    </reaction>
</comment>
<dbReference type="SUPFAM" id="SSF55931">
    <property type="entry name" value="Glutamine synthetase/guanido kinase"/>
    <property type="match status" value="1"/>
</dbReference>
<dbReference type="GO" id="GO:0042398">
    <property type="term" value="P:modified amino acid biosynthetic process"/>
    <property type="evidence" value="ECO:0007669"/>
    <property type="project" value="InterPro"/>
</dbReference>
<evidence type="ECO:0000256" key="3">
    <source>
        <dbReference type="ARBA" id="ARBA00022840"/>
    </source>
</evidence>
<comment type="similarity">
    <text evidence="5">Belongs to the glutamate--cysteine ligase type 2 family. YbdK subfamily.</text>
</comment>
<dbReference type="Pfam" id="PF04107">
    <property type="entry name" value="GCS2"/>
    <property type="match status" value="1"/>
</dbReference>
<gene>
    <name evidence="6" type="ORF">D5H78_11280</name>
</gene>
<dbReference type="InterPro" id="IPR014746">
    <property type="entry name" value="Gln_synth/guanido_kin_cat_dom"/>
</dbReference>
<dbReference type="EC" id="6.3.2.2" evidence="5"/>
<comment type="function">
    <text evidence="5">ATP-dependent carboxylate-amine ligase which exhibits weak glutamate--cysteine ligase activity.</text>
</comment>
<comment type="caution">
    <text evidence="6">The sequence shown here is derived from an EMBL/GenBank/DDBJ whole genome shotgun (WGS) entry which is preliminary data.</text>
</comment>
<organism evidence="6 7">
    <name type="scientific">Vallicoccus soli</name>
    <dbReference type="NCBI Taxonomy" id="2339232"/>
    <lineage>
        <taxon>Bacteria</taxon>
        <taxon>Bacillati</taxon>
        <taxon>Actinomycetota</taxon>
        <taxon>Actinomycetes</taxon>
        <taxon>Motilibacterales</taxon>
        <taxon>Vallicoccaceae</taxon>
        <taxon>Vallicoccus</taxon>
    </lineage>
</organism>
<dbReference type="EMBL" id="QZEZ01000004">
    <property type="protein sequence ID" value="RJK96115.1"/>
    <property type="molecule type" value="Genomic_DNA"/>
</dbReference>
<dbReference type="HAMAP" id="MF_01609">
    <property type="entry name" value="Glu_cys_ligase_2"/>
    <property type="match status" value="1"/>
</dbReference>
<keyword evidence="7" id="KW-1185">Reference proteome</keyword>
<name>A0A3A3Z3K1_9ACTN</name>
<dbReference type="InterPro" id="IPR006336">
    <property type="entry name" value="GCS2"/>
</dbReference>
<evidence type="ECO:0000256" key="4">
    <source>
        <dbReference type="ARBA" id="ARBA00048819"/>
    </source>
</evidence>
<dbReference type="GO" id="GO:0004357">
    <property type="term" value="F:glutamate-cysteine ligase activity"/>
    <property type="evidence" value="ECO:0007669"/>
    <property type="project" value="UniProtKB-EC"/>
</dbReference>
<dbReference type="NCBIfam" id="NF010041">
    <property type="entry name" value="PRK13517.1-1"/>
    <property type="match status" value="1"/>
</dbReference>
<dbReference type="OrthoDB" id="9803842at2"/>
<keyword evidence="1 5" id="KW-0436">Ligase</keyword>
<dbReference type="InterPro" id="IPR011793">
    <property type="entry name" value="YbdK"/>
</dbReference>
<protein>
    <recommendedName>
        <fullName evidence="5">Putative glutamate--cysteine ligase 2</fullName>
        <ecNumber evidence="5">6.3.2.2</ecNumber>
    </recommendedName>
    <alternativeName>
        <fullName evidence="5">Gamma-glutamylcysteine synthetase 2</fullName>
        <shortName evidence="5">GCS 2</shortName>
        <shortName evidence="5">Gamma-GCS 2</shortName>
    </alternativeName>
</protein>
<proteinExistence type="inferred from homology"/>
<dbReference type="RefSeq" id="WP_119950541.1">
    <property type="nucleotide sequence ID" value="NZ_QZEZ01000004.1"/>
</dbReference>
<dbReference type="PANTHER" id="PTHR36510:SF1">
    <property type="entry name" value="GLUTAMATE--CYSTEINE LIGASE 2-RELATED"/>
    <property type="match status" value="1"/>
</dbReference>
<evidence type="ECO:0000313" key="7">
    <source>
        <dbReference type="Proteomes" id="UP000265614"/>
    </source>
</evidence>
<evidence type="ECO:0000313" key="6">
    <source>
        <dbReference type="EMBL" id="RJK96115.1"/>
    </source>
</evidence>
<dbReference type="GO" id="GO:0005524">
    <property type="term" value="F:ATP binding"/>
    <property type="evidence" value="ECO:0007669"/>
    <property type="project" value="UniProtKB-KW"/>
</dbReference>
<dbReference type="NCBIfam" id="TIGR02050">
    <property type="entry name" value="gshA_cyan_rel"/>
    <property type="match status" value="1"/>
</dbReference>
<dbReference type="Proteomes" id="UP000265614">
    <property type="component" value="Unassembled WGS sequence"/>
</dbReference>